<dbReference type="Proteomes" id="UP001076464">
    <property type="component" value="Unassembled WGS sequence"/>
</dbReference>
<protein>
    <submittedName>
        <fullName evidence="1">Abortive infection family protein</fullName>
    </submittedName>
</protein>
<organism evidence="1 2">
    <name type="scientific">Roseateles hydrophilus</name>
    <dbReference type="NCBI Taxonomy" id="2975054"/>
    <lineage>
        <taxon>Bacteria</taxon>
        <taxon>Pseudomonadati</taxon>
        <taxon>Pseudomonadota</taxon>
        <taxon>Betaproteobacteria</taxon>
        <taxon>Burkholderiales</taxon>
        <taxon>Sphaerotilaceae</taxon>
        <taxon>Roseateles</taxon>
    </lineage>
</organism>
<name>A0ACC6CEP5_9BURK</name>
<dbReference type="EMBL" id="JAPPUY010000005">
    <property type="protein sequence ID" value="MCY4746893.1"/>
    <property type="molecule type" value="Genomic_DNA"/>
</dbReference>
<accession>A0ACC6CEP5</accession>
<keyword evidence="2" id="KW-1185">Reference proteome</keyword>
<evidence type="ECO:0000313" key="2">
    <source>
        <dbReference type="Proteomes" id="UP001076464"/>
    </source>
</evidence>
<gene>
    <name evidence="1" type="ORF">NYO99_18105</name>
</gene>
<comment type="caution">
    <text evidence="1">The sequence shown here is derived from an EMBL/GenBank/DDBJ whole genome shotgun (WGS) entry which is preliminary data.</text>
</comment>
<reference evidence="1" key="1">
    <citation type="submission" date="2022-08" db="EMBL/GenBank/DDBJ databases">
        <title>Genome sequencing of Pelomonas sp. UHG3.</title>
        <authorList>
            <person name="So Y."/>
        </authorList>
    </citation>
    <scope>NUCLEOTIDE SEQUENCE</scope>
    <source>
        <strain evidence="1">UHG3</strain>
    </source>
</reference>
<evidence type="ECO:0000313" key="1">
    <source>
        <dbReference type="EMBL" id="MCY4746893.1"/>
    </source>
</evidence>
<sequence length="272" mass="30152">MRRPIPAPVIAACAEVISQRETHASLDNLFMYAGAPGDPPEGSKWVKSQEWIRRINLDESVQPLQVLGRLIEAYMEEEPPSGSPFDDFPPAKETPEQQKILKALARYDLQYVRGGLITGTLGTPTRALEDFIKERDIPALDQEFTRALANVDQNPREAVSAASNILESVCKVYIAERGLEMPAKLDLKPIWTVVRKDLGFDPGAVEDQDLQVILTGLFAVVDGIGALRTHASSAHGAGKKQYKLEPRHARLAIHSAHTVTLFILESWARRSR</sequence>
<proteinExistence type="predicted"/>